<evidence type="ECO:0000313" key="2">
    <source>
        <dbReference type="Proteomes" id="UP000784294"/>
    </source>
</evidence>
<keyword evidence="2" id="KW-1185">Reference proteome</keyword>
<proteinExistence type="predicted"/>
<protein>
    <submittedName>
        <fullName evidence="1">Uncharacterized protein</fullName>
    </submittedName>
</protein>
<sequence>MDRAHSPTLGSRTRCENEFRQLADRQHLGIILRISLIHYLQYAAHEISFIQQTKDQSVLAGIKGDCLRNSFDNNVLDNPIVSWPRGVFRRLLVAATFQSVYSTLPLEVEMSTTEESCQRDENPRGAFGLLPDHWKAFCWHIHQHLIIAYWIVIEQN</sequence>
<dbReference type="Proteomes" id="UP000784294">
    <property type="component" value="Unassembled WGS sequence"/>
</dbReference>
<comment type="caution">
    <text evidence="1">The sequence shown here is derived from an EMBL/GenBank/DDBJ whole genome shotgun (WGS) entry which is preliminary data.</text>
</comment>
<dbReference type="EMBL" id="CAAALY010065752">
    <property type="protein sequence ID" value="VEL24078.1"/>
    <property type="molecule type" value="Genomic_DNA"/>
</dbReference>
<accession>A0A3S5BH45</accession>
<reference evidence="1" key="1">
    <citation type="submission" date="2018-11" db="EMBL/GenBank/DDBJ databases">
        <authorList>
            <consortium name="Pathogen Informatics"/>
        </authorList>
    </citation>
    <scope>NUCLEOTIDE SEQUENCE</scope>
</reference>
<name>A0A3S5BH45_9PLAT</name>
<dbReference type="AlphaFoldDB" id="A0A3S5BH45"/>
<evidence type="ECO:0000313" key="1">
    <source>
        <dbReference type="EMBL" id="VEL24078.1"/>
    </source>
</evidence>
<organism evidence="1 2">
    <name type="scientific">Protopolystoma xenopodis</name>
    <dbReference type="NCBI Taxonomy" id="117903"/>
    <lineage>
        <taxon>Eukaryota</taxon>
        <taxon>Metazoa</taxon>
        <taxon>Spiralia</taxon>
        <taxon>Lophotrochozoa</taxon>
        <taxon>Platyhelminthes</taxon>
        <taxon>Monogenea</taxon>
        <taxon>Polyopisthocotylea</taxon>
        <taxon>Polystomatidea</taxon>
        <taxon>Polystomatidae</taxon>
        <taxon>Protopolystoma</taxon>
    </lineage>
</organism>
<gene>
    <name evidence="1" type="ORF">PXEA_LOCUS17518</name>
</gene>